<dbReference type="PATRIC" id="fig|1423734.3.peg.2759"/>
<protein>
    <recommendedName>
        <fullName evidence="3">Surface layer protein A domain-containing protein</fullName>
    </recommendedName>
</protein>
<evidence type="ECO:0008006" key="3">
    <source>
        <dbReference type="Google" id="ProtNLM"/>
    </source>
</evidence>
<dbReference type="EMBL" id="AZGA01000003">
    <property type="protein sequence ID" value="KRM36461.1"/>
    <property type="molecule type" value="Genomic_DNA"/>
</dbReference>
<dbReference type="AlphaFoldDB" id="A0A0R1Y394"/>
<organism evidence="1 2">
    <name type="scientific">Agrilactobacillus composti DSM 18527 = JCM 14202</name>
    <dbReference type="NCBI Taxonomy" id="1423734"/>
    <lineage>
        <taxon>Bacteria</taxon>
        <taxon>Bacillati</taxon>
        <taxon>Bacillota</taxon>
        <taxon>Bacilli</taxon>
        <taxon>Lactobacillales</taxon>
        <taxon>Lactobacillaceae</taxon>
        <taxon>Agrilactobacillus</taxon>
    </lineage>
</organism>
<gene>
    <name evidence="1" type="ORF">FC83_GL002716</name>
</gene>
<comment type="caution">
    <text evidence="1">The sequence shown here is derived from an EMBL/GenBank/DDBJ whole genome shotgun (WGS) entry which is preliminary data.</text>
</comment>
<sequence>MYTDAATTKPSGVNLTTPYSTWRITRTAAGTSGKVVAYDLGSNQWVKAADVTPSYGSNLTVSDMPQGSVVYSDFKDVTVYSDMQATKPVGKLSTSYDEWTATQVANDNYYGAFTYNLGNSQWVKVSDISLTKPASGVIVVNAGTSVFDSVGKYTGTITDPGAYKVFNVSYINGKQSLQVGDFYQWVAASDGAYYPD</sequence>
<accession>A0A0R1Y394</accession>
<dbReference type="eggNOG" id="ENOG5030B33">
    <property type="taxonomic scope" value="Bacteria"/>
</dbReference>
<evidence type="ECO:0000313" key="1">
    <source>
        <dbReference type="EMBL" id="KRM36461.1"/>
    </source>
</evidence>
<reference evidence="1 2" key="1">
    <citation type="journal article" date="2015" name="Genome Announc.">
        <title>Expanding the biotechnology potential of lactobacilli through comparative genomics of 213 strains and associated genera.</title>
        <authorList>
            <person name="Sun Z."/>
            <person name="Harris H.M."/>
            <person name="McCann A."/>
            <person name="Guo C."/>
            <person name="Argimon S."/>
            <person name="Zhang W."/>
            <person name="Yang X."/>
            <person name="Jeffery I.B."/>
            <person name="Cooney J.C."/>
            <person name="Kagawa T.F."/>
            <person name="Liu W."/>
            <person name="Song Y."/>
            <person name="Salvetti E."/>
            <person name="Wrobel A."/>
            <person name="Rasinkangas P."/>
            <person name="Parkhill J."/>
            <person name="Rea M.C."/>
            <person name="O'Sullivan O."/>
            <person name="Ritari J."/>
            <person name="Douillard F.P."/>
            <person name="Paul Ross R."/>
            <person name="Yang R."/>
            <person name="Briner A.E."/>
            <person name="Felis G.E."/>
            <person name="de Vos W.M."/>
            <person name="Barrangou R."/>
            <person name="Klaenhammer T.R."/>
            <person name="Caufield P.W."/>
            <person name="Cui Y."/>
            <person name="Zhang H."/>
            <person name="O'Toole P.W."/>
        </authorList>
    </citation>
    <scope>NUCLEOTIDE SEQUENCE [LARGE SCALE GENOMIC DNA]</scope>
    <source>
        <strain evidence="1 2">DSM 18527</strain>
    </source>
</reference>
<dbReference type="Proteomes" id="UP000051236">
    <property type="component" value="Unassembled WGS sequence"/>
</dbReference>
<proteinExistence type="predicted"/>
<evidence type="ECO:0000313" key="2">
    <source>
        <dbReference type="Proteomes" id="UP000051236"/>
    </source>
</evidence>
<name>A0A0R1Y394_9LACO</name>
<keyword evidence="2" id="KW-1185">Reference proteome</keyword>